<evidence type="ECO:0000313" key="1">
    <source>
        <dbReference type="EMBL" id="QXQ15865.1"/>
    </source>
</evidence>
<name>A0ABX8SD63_9ACTN</name>
<proteinExistence type="predicted"/>
<protein>
    <submittedName>
        <fullName evidence="1">XRE family transcriptional regulator</fullName>
    </submittedName>
</protein>
<dbReference type="Proteomes" id="UP000887023">
    <property type="component" value="Chromosome"/>
</dbReference>
<sequence>MLIDGLADLAPSGGGERPVLDVLARTAGATVVRLGFRAGQAMREHRADRPILLTGQQGELEIRIGDNVIRLCPGVAVHIDAGVTHALSAAADAVVTLLILERAQPGPGDQPG</sequence>
<dbReference type="SUPFAM" id="SSF51182">
    <property type="entry name" value="RmlC-like cupins"/>
    <property type="match status" value="1"/>
</dbReference>
<gene>
    <name evidence="1" type="ORF">KV203_11655</name>
</gene>
<keyword evidence="2" id="KW-1185">Reference proteome</keyword>
<dbReference type="EMBL" id="CP079105">
    <property type="protein sequence ID" value="QXQ15865.1"/>
    <property type="molecule type" value="Genomic_DNA"/>
</dbReference>
<reference evidence="1" key="1">
    <citation type="submission" date="2021-07" db="EMBL/GenBank/DDBJ databases">
        <title>Candidatus Kaistella beijingensis sp. nov. isolated from a municipal wastewater treatment plant is involved in sludge foaming.</title>
        <authorList>
            <person name="Song Y."/>
            <person name="Liu S.-J."/>
        </authorList>
    </citation>
    <scope>NUCLEOTIDE SEQUENCE</scope>
    <source>
        <strain evidence="1">DSM 43998</strain>
    </source>
</reference>
<dbReference type="InterPro" id="IPR011051">
    <property type="entry name" value="RmlC_Cupin_sf"/>
</dbReference>
<evidence type="ECO:0000313" key="2">
    <source>
        <dbReference type="Proteomes" id="UP000887023"/>
    </source>
</evidence>
<dbReference type="Gene3D" id="2.60.120.10">
    <property type="entry name" value="Jelly Rolls"/>
    <property type="match status" value="1"/>
</dbReference>
<dbReference type="InterPro" id="IPR014710">
    <property type="entry name" value="RmlC-like_jellyroll"/>
</dbReference>
<accession>A0ABX8SD63</accession>
<organism evidence="1 2">
    <name type="scientific">Skermania pinensis</name>
    <dbReference type="NCBI Taxonomy" id="39122"/>
    <lineage>
        <taxon>Bacteria</taxon>
        <taxon>Bacillati</taxon>
        <taxon>Actinomycetota</taxon>
        <taxon>Actinomycetes</taxon>
        <taxon>Mycobacteriales</taxon>
        <taxon>Gordoniaceae</taxon>
        <taxon>Skermania</taxon>
    </lineage>
</organism>